<feature type="transmembrane region" description="Helical" evidence="5">
    <location>
        <begin position="176"/>
        <end position="198"/>
    </location>
</feature>
<feature type="transmembrane region" description="Helical" evidence="5">
    <location>
        <begin position="89"/>
        <end position="108"/>
    </location>
</feature>
<sequence>MTDRAASVDAARRRDALTARDVWLIVVACAALSAVVAAMAALNTALAEIAPDISADSAQITWLVDGYTLTLAALLLPAGALGDRFGRRGMLIGGMVVFGVASALPVFLGDPNLIIATRCLAGAGAALVMPATLSLITSGVPESKRPIAVSIWAGVAGAGAIGGFFVTGILLEFFSWHSIFITFAGASVLIVALSLTIGTSRDSNPPPFDLPGSMTSAVAIAAFVFGLIEGPVRGWDDPLVLAALIIGLGLAGVFVYLETHRTHPLLDVRLFRRRAFGSGAFAIALQFLGSFGTFFLILQRLQLVMGYSPLKSAVAMFPLVVVVMVMSLLGNWLAVRFNFRAVLAPGMCIFGIGIVLLGALTYTEYSTIAILLSVMAFGLGIATAPATTAIMVSTPVENQGVGSAVNDTARELGAAIGMALAGSIVAAGYTARIGSTADAARDQLRALGAQVTAGGDAARGQMLVGQSDTVRDTIGRSLAEARAVSEQIGQNIPGRLGADIFDGAQRAFLDPSNQAYIVLGSLVIVGSIALGFWAPNRLDEKATGTTVVSAPADRETDPVP</sequence>
<organism evidence="7 8">
    <name type="scientific">Williamsia herbipolensis</name>
    <dbReference type="NCBI Taxonomy" id="1603258"/>
    <lineage>
        <taxon>Bacteria</taxon>
        <taxon>Bacillati</taxon>
        <taxon>Actinomycetota</taxon>
        <taxon>Actinomycetes</taxon>
        <taxon>Mycobacteriales</taxon>
        <taxon>Nocardiaceae</taxon>
        <taxon>Williamsia</taxon>
    </lineage>
</organism>
<evidence type="ECO:0000313" key="7">
    <source>
        <dbReference type="EMBL" id="WUM19493.1"/>
    </source>
</evidence>
<dbReference type="RefSeq" id="WP_328856990.1">
    <property type="nucleotide sequence ID" value="NZ_CP108021.1"/>
</dbReference>
<evidence type="ECO:0000259" key="6">
    <source>
        <dbReference type="PROSITE" id="PS50850"/>
    </source>
</evidence>
<dbReference type="InterPro" id="IPR036259">
    <property type="entry name" value="MFS_trans_sf"/>
</dbReference>
<feature type="transmembrane region" description="Helical" evidence="5">
    <location>
        <begin position="62"/>
        <end position="82"/>
    </location>
</feature>
<feature type="transmembrane region" description="Helical" evidence="5">
    <location>
        <begin position="341"/>
        <end position="362"/>
    </location>
</feature>
<accession>A0AAU4K0A3</accession>
<dbReference type="SUPFAM" id="SSF103473">
    <property type="entry name" value="MFS general substrate transporter"/>
    <property type="match status" value="1"/>
</dbReference>
<dbReference type="Proteomes" id="UP001432128">
    <property type="component" value="Chromosome"/>
</dbReference>
<dbReference type="Pfam" id="PF07690">
    <property type="entry name" value="MFS_1"/>
    <property type="match status" value="1"/>
</dbReference>
<proteinExistence type="predicted"/>
<dbReference type="EMBL" id="CP108021">
    <property type="protein sequence ID" value="WUM19493.1"/>
    <property type="molecule type" value="Genomic_DNA"/>
</dbReference>
<feature type="transmembrane region" description="Helical" evidence="5">
    <location>
        <begin position="368"/>
        <end position="392"/>
    </location>
</feature>
<evidence type="ECO:0000256" key="3">
    <source>
        <dbReference type="ARBA" id="ARBA00022989"/>
    </source>
</evidence>
<feature type="transmembrane region" description="Helical" evidence="5">
    <location>
        <begin position="114"/>
        <end position="136"/>
    </location>
</feature>
<dbReference type="CDD" id="cd17321">
    <property type="entry name" value="MFS_MMR_MDR_like"/>
    <property type="match status" value="1"/>
</dbReference>
<feature type="transmembrane region" description="Helical" evidence="5">
    <location>
        <begin position="148"/>
        <end position="170"/>
    </location>
</feature>
<feature type="domain" description="Major facilitator superfamily (MFS) profile" evidence="6">
    <location>
        <begin position="22"/>
        <end position="538"/>
    </location>
</feature>
<feature type="transmembrane region" description="Helical" evidence="5">
    <location>
        <begin position="278"/>
        <end position="301"/>
    </location>
</feature>
<evidence type="ECO:0000313" key="8">
    <source>
        <dbReference type="Proteomes" id="UP001432128"/>
    </source>
</evidence>
<keyword evidence="4 5" id="KW-0472">Membrane</keyword>
<feature type="transmembrane region" description="Helical" evidence="5">
    <location>
        <begin position="515"/>
        <end position="534"/>
    </location>
</feature>
<gene>
    <name evidence="7" type="ORF">OG579_17570</name>
</gene>
<evidence type="ECO:0000256" key="1">
    <source>
        <dbReference type="ARBA" id="ARBA00004651"/>
    </source>
</evidence>
<feature type="transmembrane region" description="Helical" evidence="5">
    <location>
        <begin position="240"/>
        <end position="257"/>
    </location>
</feature>
<dbReference type="InterPro" id="IPR020846">
    <property type="entry name" value="MFS_dom"/>
</dbReference>
<keyword evidence="8" id="KW-1185">Reference proteome</keyword>
<evidence type="ECO:0000256" key="2">
    <source>
        <dbReference type="ARBA" id="ARBA00022692"/>
    </source>
</evidence>
<dbReference type="GO" id="GO:0022857">
    <property type="term" value="F:transmembrane transporter activity"/>
    <property type="evidence" value="ECO:0007669"/>
    <property type="project" value="InterPro"/>
</dbReference>
<protein>
    <submittedName>
        <fullName evidence="7">MFS transporter</fullName>
    </submittedName>
</protein>
<evidence type="ECO:0000256" key="4">
    <source>
        <dbReference type="ARBA" id="ARBA00023136"/>
    </source>
</evidence>
<feature type="transmembrane region" description="Helical" evidence="5">
    <location>
        <begin position="412"/>
        <end position="431"/>
    </location>
</feature>
<evidence type="ECO:0000256" key="5">
    <source>
        <dbReference type="SAM" id="Phobius"/>
    </source>
</evidence>
<dbReference type="Gene3D" id="1.20.1250.20">
    <property type="entry name" value="MFS general substrate transporter like domains"/>
    <property type="match status" value="2"/>
</dbReference>
<dbReference type="PANTHER" id="PTHR42718">
    <property type="entry name" value="MAJOR FACILITATOR SUPERFAMILY MULTIDRUG TRANSPORTER MFSC"/>
    <property type="match status" value="1"/>
</dbReference>
<feature type="transmembrane region" description="Helical" evidence="5">
    <location>
        <begin position="22"/>
        <end position="42"/>
    </location>
</feature>
<feature type="transmembrane region" description="Helical" evidence="5">
    <location>
        <begin position="210"/>
        <end position="228"/>
    </location>
</feature>
<dbReference type="AlphaFoldDB" id="A0AAU4K0A3"/>
<name>A0AAU4K0A3_9NOCA</name>
<dbReference type="InterPro" id="IPR011701">
    <property type="entry name" value="MFS"/>
</dbReference>
<dbReference type="GO" id="GO:0005886">
    <property type="term" value="C:plasma membrane"/>
    <property type="evidence" value="ECO:0007669"/>
    <property type="project" value="UniProtKB-SubCell"/>
</dbReference>
<keyword evidence="2 5" id="KW-0812">Transmembrane</keyword>
<feature type="transmembrane region" description="Helical" evidence="5">
    <location>
        <begin position="313"/>
        <end position="334"/>
    </location>
</feature>
<comment type="subcellular location">
    <subcellularLocation>
        <location evidence="1">Cell membrane</location>
        <topology evidence="1">Multi-pass membrane protein</topology>
    </subcellularLocation>
</comment>
<dbReference type="PANTHER" id="PTHR42718:SF42">
    <property type="entry name" value="EXPORT PROTEIN"/>
    <property type="match status" value="1"/>
</dbReference>
<keyword evidence="3 5" id="KW-1133">Transmembrane helix</keyword>
<reference evidence="7 8" key="1">
    <citation type="submission" date="2022-10" db="EMBL/GenBank/DDBJ databases">
        <title>The complete genomes of actinobacterial strains from the NBC collection.</title>
        <authorList>
            <person name="Joergensen T.S."/>
            <person name="Alvarez Arevalo M."/>
            <person name="Sterndorff E.B."/>
            <person name="Faurdal D."/>
            <person name="Vuksanovic O."/>
            <person name="Mourched A.-S."/>
            <person name="Charusanti P."/>
            <person name="Shaw S."/>
            <person name="Blin K."/>
            <person name="Weber T."/>
        </authorList>
    </citation>
    <scope>NUCLEOTIDE SEQUENCE [LARGE SCALE GENOMIC DNA]</scope>
    <source>
        <strain evidence="7 8">NBC_00319</strain>
    </source>
</reference>
<dbReference type="KEGG" id="whr:OG579_17570"/>
<dbReference type="PROSITE" id="PS50850">
    <property type="entry name" value="MFS"/>
    <property type="match status" value="1"/>
</dbReference>